<dbReference type="Gene3D" id="1.10.10.10">
    <property type="entry name" value="Winged helix-like DNA-binding domain superfamily/Winged helix DNA-binding domain"/>
    <property type="match status" value="1"/>
</dbReference>
<dbReference type="OrthoDB" id="7363114at2"/>
<dbReference type="PANTHER" id="PTHR44846">
    <property type="entry name" value="MANNOSYL-D-GLYCERATE TRANSPORT/METABOLISM SYSTEM REPRESSOR MNGR-RELATED"/>
    <property type="match status" value="1"/>
</dbReference>
<keyword evidence="2" id="KW-0238">DNA-binding</keyword>
<dbReference type="InterPro" id="IPR036390">
    <property type="entry name" value="WH_DNA-bd_sf"/>
</dbReference>
<evidence type="ECO:0000313" key="5">
    <source>
        <dbReference type="EMBL" id="QES33797.1"/>
    </source>
</evidence>
<gene>
    <name evidence="5" type="ORF">DEJ48_10730</name>
</gene>
<dbReference type="InterPro" id="IPR050679">
    <property type="entry name" value="Bact_HTH_transcr_reg"/>
</dbReference>
<dbReference type="GO" id="GO:0003677">
    <property type="term" value="F:DNA binding"/>
    <property type="evidence" value="ECO:0007669"/>
    <property type="project" value="UniProtKB-KW"/>
</dbReference>
<proteinExistence type="predicted"/>
<dbReference type="SUPFAM" id="SSF46785">
    <property type="entry name" value="Winged helix' DNA-binding domain"/>
    <property type="match status" value="1"/>
</dbReference>
<dbReference type="GO" id="GO:0003700">
    <property type="term" value="F:DNA-binding transcription factor activity"/>
    <property type="evidence" value="ECO:0007669"/>
    <property type="project" value="InterPro"/>
</dbReference>
<dbReference type="EMBL" id="CP029192">
    <property type="protein sequence ID" value="QES33797.1"/>
    <property type="molecule type" value="Genomic_DNA"/>
</dbReference>
<dbReference type="InterPro" id="IPR036388">
    <property type="entry name" value="WH-like_DNA-bd_sf"/>
</dbReference>
<dbReference type="SMART" id="SM00345">
    <property type="entry name" value="HTH_GNTR"/>
    <property type="match status" value="1"/>
</dbReference>
<organism evidence="5 6">
    <name type="scientific">Streptomyces venezuelae</name>
    <dbReference type="NCBI Taxonomy" id="54571"/>
    <lineage>
        <taxon>Bacteria</taxon>
        <taxon>Bacillati</taxon>
        <taxon>Actinomycetota</taxon>
        <taxon>Actinomycetes</taxon>
        <taxon>Kitasatosporales</taxon>
        <taxon>Streptomycetaceae</taxon>
        <taxon>Streptomyces</taxon>
    </lineage>
</organism>
<evidence type="ECO:0000256" key="1">
    <source>
        <dbReference type="ARBA" id="ARBA00023015"/>
    </source>
</evidence>
<sequence length="122" mass="13493">MTPTADDARRVNEQIAEALREEINTGKVKIGEKLPSVRAIAERFEVAPGTATKAVQLLTKWGLVAPDSTRGYFVSARSPEDQEVSAPSAEFTAIMREIESMREHLGRLDGRLQQLEEQGREG</sequence>
<dbReference type="PROSITE" id="PS50949">
    <property type="entry name" value="HTH_GNTR"/>
    <property type="match status" value="1"/>
</dbReference>
<dbReference type="Pfam" id="PF00392">
    <property type="entry name" value="GntR"/>
    <property type="match status" value="1"/>
</dbReference>
<evidence type="ECO:0000259" key="4">
    <source>
        <dbReference type="PROSITE" id="PS50949"/>
    </source>
</evidence>
<dbReference type="CDD" id="cd07377">
    <property type="entry name" value="WHTH_GntR"/>
    <property type="match status" value="1"/>
</dbReference>
<feature type="domain" description="HTH gntR-type" evidence="4">
    <location>
        <begin position="9"/>
        <end position="77"/>
    </location>
</feature>
<dbReference type="Proteomes" id="UP000322927">
    <property type="component" value="Chromosome"/>
</dbReference>
<keyword evidence="3" id="KW-0804">Transcription</keyword>
<evidence type="ECO:0000256" key="3">
    <source>
        <dbReference type="ARBA" id="ARBA00023163"/>
    </source>
</evidence>
<accession>A0A5P2BUB4</accession>
<dbReference type="RefSeq" id="WP_150215926.1">
    <property type="nucleotide sequence ID" value="NZ_CP029192.1"/>
</dbReference>
<reference evidence="5 6" key="1">
    <citation type="submission" date="2018-05" db="EMBL/GenBank/DDBJ databases">
        <title>Streptomyces venezuelae.</title>
        <authorList>
            <person name="Kim W."/>
            <person name="Lee N."/>
            <person name="Cho B.-K."/>
        </authorList>
    </citation>
    <scope>NUCLEOTIDE SEQUENCE [LARGE SCALE GENOMIC DNA]</scope>
    <source>
        <strain evidence="5 6">ATCC 14584</strain>
    </source>
</reference>
<name>A0A5P2BUB4_STRVZ</name>
<keyword evidence="1" id="KW-0805">Transcription regulation</keyword>
<protein>
    <recommendedName>
        <fullName evidence="4">HTH gntR-type domain-containing protein</fullName>
    </recommendedName>
</protein>
<evidence type="ECO:0000256" key="2">
    <source>
        <dbReference type="ARBA" id="ARBA00023125"/>
    </source>
</evidence>
<dbReference type="AlphaFoldDB" id="A0A5P2BUB4"/>
<evidence type="ECO:0000313" key="6">
    <source>
        <dbReference type="Proteomes" id="UP000322927"/>
    </source>
</evidence>
<dbReference type="InterPro" id="IPR000524">
    <property type="entry name" value="Tscrpt_reg_HTH_GntR"/>
</dbReference>